<dbReference type="KEGG" id="gaw:V144x_22910"/>
<keyword evidence="1" id="KW-0472">Membrane</keyword>
<dbReference type="AlphaFoldDB" id="A0A517VV08"/>
<feature type="transmembrane region" description="Helical" evidence="1">
    <location>
        <begin position="215"/>
        <end position="233"/>
    </location>
</feature>
<proteinExistence type="predicted"/>
<sequence>MRKNLLVYSGITLIVIYISVSIYCSQTTTQLESSLQYISSSCRSSERIKSGHIVVLARKNKMAEKYFVECDCGKRVRVELYEAGTEKACHSCHKSVMVPDTITLQESSGDKYPMMRPIEKIRRTLELGEPPFDGLCHHCEDADATFAVPITLSVLIERHMDHDGGIRPTLNGGVKLVAAAAEEFWQETAFPLLLCQKCHSEFQSAQAAASMKRKLGLVGLVGLLIAFLVFAYFNAELVALFAGIFWLIGAFAWAARFRDTKKIEPYIVAWLNDIRWVPETLALEDEYHLTVESSKKF</sequence>
<reference evidence="2 3" key="1">
    <citation type="submission" date="2019-03" db="EMBL/GenBank/DDBJ databases">
        <title>Deep-cultivation of Planctomycetes and their phenomic and genomic characterization uncovers novel biology.</title>
        <authorList>
            <person name="Wiegand S."/>
            <person name="Jogler M."/>
            <person name="Boedeker C."/>
            <person name="Pinto D."/>
            <person name="Vollmers J."/>
            <person name="Rivas-Marin E."/>
            <person name="Kohn T."/>
            <person name="Peeters S.H."/>
            <person name="Heuer A."/>
            <person name="Rast P."/>
            <person name="Oberbeckmann S."/>
            <person name="Bunk B."/>
            <person name="Jeske O."/>
            <person name="Meyerdierks A."/>
            <person name="Storesund J.E."/>
            <person name="Kallscheuer N."/>
            <person name="Luecker S."/>
            <person name="Lage O.M."/>
            <person name="Pohl T."/>
            <person name="Merkel B.J."/>
            <person name="Hornburger P."/>
            <person name="Mueller R.-W."/>
            <person name="Bruemmer F."/>
            <person name="Labrenz M."/>
            <person name="Spormann A.M."/>
            <person name="Op den Camp H."/>
            <person name="Overmann J."/>
            <person name="Amann R."/>
            <person name="Jetten M.S.M."/>
            <person name="Mascher T."/>
            <person name="Medema M.H."/>
            <person name="Devos D.P."/>
            <person name="Kaster A.-K."/>
            <person name="Ovreas L."/>
            <person name="Rohde M."/>
            <person name="Galperin M.Y."/>
            <person name="Jogler C."/>
        </authorList>
    </citation>
    <scope>NUCLEOTIDE SEQUENCE [LARGE SCALE GENOMIC DNA]</scope>
    <source>
        <strain evidence="2 3">V144</strain>
    </source>
</reference>
<dbReference type="Proteomes" id="UP000318704">
    <property type="component" value="Chromosome"/>
</dbReference>
<evidence type="ECO:0000313" key="2">
    <source>
        <dbReference type="EMBL" id="QDT96833.1"/>
    </source>
</evidence>
<evidence type="ECO:0000256" key="1">
    <source>
        <dbReference type="SAM" id="Phobius"/>
    </source>
</evidence>
<evidence type="ECO:0000313" key="3">
    <source>
        <dbReference type="Proteomes" id="UP000318704"/>
    </source>
</evidence>
<organism evidence="2 3">
    <name type="scientific">Gimesia aquarii</name>
    <dbReference type="NCBI Taxonomy" id="2527964"/>
    <lineage>
        <taxon>Bacteria</taxon>
        <taxon>Pseudomonadati</taxon>
        <taxon>Planctomycetota</taxon>
        <taxon>Planctomycetia</taxon>
        <taxon>Planctomycetales</taxon>
        <taxon>Planctomycetaceae</taxon>
        <taxon>Gimesia</taxon>
    </lineage>
</organism>
<protein>
    <submittedName>
        <fullName evidence="2">Uncharacterized protein</fullName>
    </submittedName>
</protein>
<gene>
    <name evidence="2" type="ORF">V144x_22910</name>
</gene>
<feature type="transmembrane region" description="Helical" evidence="1">
    <location>
        <begin position="239"/>
        <end position="257"/>
    </location>
</feature>
<feature type="transmembrane region" description="Helical" evidence="1">
    <location>
        <begin position="6"/>
        <end position="24"/>
    </location>
</feature>
<dbReference type="EMBL" id="CP037920">
    <property type="protein sequence ID" value="QDT96833.1"/>
    <property type="molecule type" value="Genomic_DNA"/>
</dbReference>
<keyword evidence="1" id="KW-1133">Transmembrane helix</keyword>
<name>A0A517VV08_9PLAN</name>
<accession>A0A517VV08</accession>
<keyword evidence="1" id="KW-0812">Transmembrane</keyword>